<dbReference type="PANTHER" id="PTHR40626:SF11">
    <property type="entry name" value="ZINC FINGER PROTEIN YPR022C"/>
    <property type="match status" value="1"/>
</dbReference>
<keyword evidence="4" id="KW-0863">Zinc-finger</keyword>
<dbReference type="InterPro" id="IPR001138">
    <property type="entry name" value="Zn2Cys6_DnaBD"/>
</dbReference>
<keyword evidence="9" id="KW-0539">Nucleus</keyword>
<dbReference type="PANTHER" id="PTHR40626">
    <property type="entry name" value="MIP31509P"/>
    <property type="match status" value="1"/>
</dbReference>
<evidence type="ECO:0000256" key="8">
    <source>
        <dbReference type="ARBA" id="ARBA00023163"/>
    </source>
</evidence>
<evidence type="ECO:0000259" key="11">
    <source>
        <dbReference type="PROSITE" id="PS00463"/>
    </source>
</evidence>
<feature type="region of interest" description="Disordered" evidence="10">
    <location>
        <begin position="38"/>
        <end position="66"/>
    </location>
</feature>
<dbReference type="Gene3D" id="4.10.240.10">
    <property type="entry name" value="Zn(2)-C6 fungal-type DNA-binding domain"/>
    <property type="match status" value="1"/>
</dbReference>
<comment type="subcellular location">
    <subcellularLocation>
        <location evidence="1">Nucleus</location>
    </subcellularLocation>
</comment>
<dbReference type="GO" id="GO:0000981">
    <property type="term" value="F:DNA-binding transcription factor activity, RNA polymerase II-specific"/>
    <property type="evidence" value="ECO:0007669"/>
    <property type="project" value="InterPro"/>
</dbReference>
<dbReference type="PROSITE" id="PS00463">
    <property type="entry name" value="ZN2_CY6_FUNGAL_1"/>
    <property type="match status" value="1"/>
</dbReference>
<proteinExistence type="predicted"/>
<evidence type="ECO:0000313" key="12">
    <source>
        <dbReference type="EMBL" id="PYI31881.1"/>
    </source>
</evidence>
<feature type="compositionally biased region" description="Polar residues" evidence="10">
    <location>
        <begin position="140"/>
        <end position="150"/>
    </location>
</feature>
<dbReference type="InterPro" id="IPR007219">
    <property type="entry name" value="XnlR_reg_dom"/>
</dbReference>
<keyword evidence="5" id="KW-0862">Zinc</keyword>
<gene>
    <name evidence="12" type="ORF">BP00DRAFT_425321</name>
</gene>
<organism evidence="12 13">
    <name type="scientific">Aspergillus indologenus CBS 114.80</name>
    <dbReference type="NCBI Taxonomy" id="1450541"/>
    <lineage>
        <taxon>Eukaryota</taxon>
        <taxon>Fungi</taxon>
        <taxon>Dikarya</taxon>
        <taxon>Ascomycota</taxon>
        <taxon>Pezizomycotina</taxon>
        <taxon>Eurotiomycetes</taxon>
        <taxon>Eurotiomycetidae</taxon>
        <taxon>Eurotiales</taxon>
        <taxon>Aspergillaceae</taxon>
        <taxon>Aspergillus</taxon>
        <taxon>Aspergillus subgen. Circumdati</taxon>
    </lineage>
</organism>
<evidence type="ECO:0000256" key="4">
    <source>
        <dbReference type="ARBA" id="ARBA00022771"/>
    </source>
</evidence>
<dbReference type="EMBL" id="KZ825498">
    <property type="protein sequence ID" value="PYI31881.1"/>
    <property type="molecule type" value="Genomic_DNA"/>
</dbReference>
<dbReference type="GO" id="GO:0008270">
    <property type="term" value="F:zinc ion binding"/>
    <property type="evidence" value="ECO:0007669"/>
    <property type="project" value="UniProtKB-KW"/>
</dbReference>
<dbReference type="InterPro" id="IPR036864">
    <property type="entry name" value="Zn2-C6_fun-type_DNA-bd_sf"/>
</dbReference>
<keyword evidence="7" id="KW-0238">DNA-binding</keyword>
<dbReference type="AlphaFoldDB" id="A0A2V5I781"/>
<keyword evidence="6" id="KW-0805">Transcription regulation</keyword>
<keyword evidence="8" id="KW-0804">Transcription</keyword>
<accession>A0A2V5I781</accession>
<feature type="domain" description="Zn(2)-C6 fungal-type" evidence="11">
    <location>
        <begin position="4"/>
        <end position="34"/>
    </location>
</feature>
<dbReference type="GO" id="GO:0006351">
    <property type="term" value="P:DNA-templated transcription"/>
    <property type="evidence" value="ECO:0007669"/>
    <property type="project" value="InterPro"/>
</dbReference>
<dbReference type="GO" id="GO:0000978">
    <property type="term" value="F:RNA polymerase II cis-regulatory region sequence-specific DNA binding"/>
    <property type="evidence" value="ECO:0007669"/>
    <property type="project" value="InterPro"/>
</dbReference>
<feature type="region of interest" description="Disordered" evidence="10">
    <location>
        <begin position="129"/>
        <end position="150"/>
    </location>
</feature>
<keyword evidence="3" id="KW-0677">Repeat</keyword>
<dbReference type="CDD" id="cd12148">
    <property type="entry name" value="fungal_TF_MHR"/>
    <property type="match status" value="1"/>
</dbReference>
<keyword evidence="13" id="KW-1185">Reference proteome</keyword>
<feature type="compositionally biased region" description="Low complexity" evidence="10">
    <location>
        <begin position="48"/>
        <end position="62"/>
    </location>
</feature>
<dbReference type="GO" id="GO:0005634">
    <property type="term" value="C:nucleus"/>
    <property type="evidence" value="ECO:0007669"/>
    <property type="project" value="UniProtKB-SubCell"/>
</dbReference>
<reference evidence="12 13" key="1">
    <citation type="submission" date="2018-02" db="EMBL/GenBank/DDBJ databases">
        <title>The genomes of Aspergillus section Nigri reveals drivers in fungal speciation.</title>
        <authorList>
            <consortium name="DOE Joint Genome Institute"/>
            <person name="Vesth T.C."/>
            <person name="Nybo J."/>
            <person name="Theobald S."/>
            <person name="Brandl J."/>
            <person name="Frisvad J.C."/>
            <person name="Nielsen K.F."/>
            <person name="Lyhne E.K."/>
            <person name="Kogle M.E."/>
            <person name="Kuo A."/>
            <person name="Riley R."/>
            <person name="Clum A."/>
            <person name="Nolan M."/>
            <person name="Lipzen A."/>
            <person name="Salamov A."/>
            <person name="Henrissat B."/>
            <person name="Wiebenga A."/>
            <person name="De vries R.P."/>
            <person name="Grigoriev I.V."/>
            <person name="Mortensen U.H."/>
            <person name="Andersen M.R."/>
            <person name="Baker S.E."/>
        </authorList>
    </citation>
    <scope>NUCLEOTIDE SEQUENCE [LARGE SCALE GENOMIC DNA]</scope>
    <source>
        <strain evidence="12 13">CBS 114.80</strain>
    </source>
</reference>
<dbReference type="Proteomes" id="UP000248817">
    <property type="component" value="Unassembled WGS sequence"/>
</dbReference>
<evidence type="ECO:0000256" key="5">
    <source>
        <dbReference type="ARBA" id="ARBA00022833"/>
    </source>
</evidence>
<evidence type="ECO:0000256" key="1">
    <source>
        <dbReference type="ARBA" id="ARBA00004123"/>
    </source>
</evidence>
<evidence type="ECO:0000313" key="13">
    <source>
        <dbReference type="Proteomes" id="UP000248817"/>
    </source>
</evidence>
<dbReference type="InterPro" id="IPR051059">
    <property type="entry name" value="VerF-like"/>
</dbReference>
<dbReference type="CDD" id="cd00067">
    <property type="entry name" value="GAL4"/>
    <property type="match status" value="1"/>
</dbReference>
<dbReference type="Pfam" id="PF04082">
    <property type="entry name" value="Fungal_trans"/>
    <property type="match status" value="1"/>
</dbReference>
<evidence type="ECO:0000256" key="7">
    <source>
        <dbReference type="ARBA" id="ARBA00023125"/>
    </source>
</evidence>
<evidence type="ECO:0000256" key="6">
    <source>
        <dbReference type="ARBA" id="ARBA00023015"/>
    </source>
</evidence>
<name>A0A2V5I781_9EURO</name>
<dbReference type="GO" id="GO:0000785">
    <property type="term" value="C:chromatin"/>
    <property type="evidence" value="ECO:0007669"/>
    <property type="project" value="TreeGrafter"/>
</dbReference>
<evidence type="ECO:0000256" key="10">
    <source>
        <dbReference type="SAM" id="MobiDB-lite"/>
    </source>
</evidence>
<protein>
    <recommendedName>
        <fullName evidence="11">Zn(2)-C6 fungal-type domain-containing protein</fullName>
    </recommendedName>
</protein>
<evidence type="ECO:0000256" key="9">
    <source>
        <dbReference type="ARBA" id="ARBA00023242"/>
    </source>
</evidence>
<dbReference type="GO" id="GO:0009893">
    <property type="term" value="P:positive regulation of metabolic process"/>
    <property type="evidence" value="ECO:0007669"/>
    <property type="project" value="UniProtKB-ARBA"/>
</dbReference>
<evidence type="ECO:0000256" key="2">
    <source>
        <dbReference type="ARBA" id="ARBA00022723"/>
    </source>
</evidence>
<sequence length="554" mass="61107">MNKSCIRCAESKLRCNLDQHGSPCARCRHKGWHCERAERKKRARRATPRQTSSIPSPPQTSSEGRWDINLDVSPAIDPPVDWLSPGLLSTDDLDFLNQLADIESLDTFGDMTSWDWTPPDTPFLLDSTSTTALSEPPQPTTHTNQPSLPGTLFNTGPIIAPDTFRLPADFVLDIEPTDSDTIPIPIHRLETYARLFFAHFHPVFPLLHIPTFRLASAPFLLIRTICFIGASFADDPASGPESKRLYSALPTRFAKTCLRASDIPKAAPSLPDLQALVLSQCASTAKGGSAERAAARLLHPLLVAAIRQRGLLKVHGECTRATRTARAWEPWIGAEARKRVLWGVYAVDCYQALLCGSKPLLSPQETRASFPCDEASWAAWSAAGWAALPAQDPSSCFQSSVKALMAGREASAASRLTAWDLNLLVLAMHSLLLEAQTSILPVDLSAMERALHAWKAWWDARAAGGVERRQQQQQPVIRAGGLLITNSVTLYYLAVYLLKHGRPELDESAYLGKSTDPGNPLIRKEEVYQETMTRWVQNMLEELNRGEMSGVDGF</sequence>
<evidence type="ECO:0000256" key="3">
    <source>
        <dbReference type="ARBA" id="ARBA00022737"/>
    </source>
</evidence>
<keyword evidence="2" id="KW-0479">Metal-binding</keyword>